<gene>
    <name evidence="2" type="ORF">ACIGXA_05965</name>
</gene>
<evidence type="ECO:0000313" key="3">
    <source>
        <dbReference type="Proteomes" id="UP001614394"/>
    </source>
</evidence>
<name>A0ABW8C0V0_9ACTN</name>
<organism evidence="2 3">
    <name type="scientific">Streptomyces fildesensis</name>
    <dbReference type="NCBI Taxonomy" id="375757"/>
    <lineage>
        <taxon>Bacteria</taxon>
        <taxon>Bacillati</taxon>
        <taxon>Actinomycetota</taxon>
        <taxon>Actinomycetes</taxon>
        <taxon>Kitasatosporales</taxon>
        <taxon>Streptomycetaceae</taxon>
        <taxon>Streptomyces</taxon>
    </lineage>
</organism>
<dbReference type="Proteomes" id="UP001614394">
    <property type="component" value="Unassembled WGS sequence"/>
</dbReference>
<comment type="caution">
    <text evidence="2">The sequence shown here is derived from an EMBL/GenBank/DDBJ whole genome shotgun (WGS) entry which is preliminary data.</text>
</comment>
<sequence length="425" mass="45606">MLRNAFEDDIARIENGNFERSGMAGYLASVPTAPDDAMGPCERMSTPSRRPWPDLGPAWVWGASSSDSLGERLLGQRMLDLYRGSFDGERTEERIIPTARMCAALTRGADLLVLLLPSGGTSVLRHISMVGFTRGNTPEGPLQSLSGGDPLPSAVLMAPERLANPWLAAETLLHEGAHLKLFDALRAGAVTTTSGHLVPIPWRRSPWKLIRVLVALHFYAHMMVFEAAVEQAGAQVRREFGQPPAIGSVDEPSPGTEAAAAGTHRTSAERARYLAEYVLAMPAGCLTEDGHRFVQWLLSVLRLTMTEPPAGPVGGTPGEPPARNGVLSSPRELAPERAYDKVQPVEAFALPDLGQLVAVSPGTSRFHWLNAHSWMIYALCDGRPVGEVESAYARSLGLSAQSSRTREAVRRGIAELAAAGLVAGS</sequence>
<protein>
    <submittedName>
        <fullName evidence="2">AKG-HExxH-type peptide beta-hydroxylase</fullName>
    </submittedName>
</protein>
<dbReference type="InterPro" id="IPR026337">
    <property type="entry name" value="AKG_HExxH"/>
</dbReference>
<feature type="region of interest" description="Disordered" evidence="1">
    <location>
        <begin position="245"/>
        <end position="264"/>
    </location>
</feature>
<proteinExistence type="predicted"/>
<dbReference type="RefSeq" id="WP_399644876.1">
    <property type="nucleotide sequence ID" value="NZ_JBITYG010000002.1"/>
</dbReference>
<dbReference type="NCBIfam" id="TIGR04267">
    <property type="entry name" value="mod_HExxH"/>
    <property type="match status" value="1"/>
</dbReference>
<feature type="region of interest" description="Disordered" evidence="1">
    <location>
        <begin position="308"/>
        <end position="328"/>
    </location>
</feature>
<reference evidence="2 3" key="1">
    <citation type="submission" date="2024-10" db="EMBL/GenBank/DDBJ databases">
        <title>The Natural Products Discovery Center: Release of the First 8490 Sequenced Strains for Exploring Actinobacteria Biosynthetic Diversity.</title>
        <authorList>
            <person name="Kalkreuter E."/>
            <person name="Kautsar S.A."/>
            <person name="Yang D."/>
            <person name="Bader C.D."/>
            <person name="Teijaro C.N."/>
            <person name="Fluegel L."/>
            <person name="Davis C.M."/>
            <person name="Simpson J.R."/>
            <person name="Lauterbach L."/>
            <person name="Steele A.D."/>
            <person name="Gui C."/>
            <person name="Meng S."/>
            <person name="Li G."/>
            <person name="Viehrig K."/>
            <person name="Ye F."/>
            <person name="Su P."/>
            <person name="Kiefer A.F."/>
            <person name="Nichols A."/>
            <person name="Cepeda A.J."/>
            <person name="Yan W."/>
            <person name="Fan B."/>
            <person name="Jiang Y."/>
            <person name="Adhikari A."/>
            <person name="Zheng C.-J."/>
            <person name="Schuster L."/>
            <person name="Cowan T.M."/>
            <person name="Smanski M.J."/>
            <person name="Chevrette M.G."/>
            <person name="De Carvalho L.P.S."/>
            <person name="Shen B."/>
        </authorList>
    </citation>
    <scope>NUCLEOTIDE SEQUENCE [LARGE SCALE GENOMIC DNA]</scope>
    <source>
        <strain evidence="2 3">NPDC053399</strain>
    </source>
</reference>
<accession>A0ABW8C0V0</accession>
<keyword evidence="3" id="KW-1185">Reference proteome</keyword>
<evidence type="ECO:0000313" key="2">
    <source>
        <dbReference type="EMBL" id="MFI9100049.1"/>
    </source>
</evidence>
<dbReference type="EMBL" id="JBITYG010000002">
    <property type="protein sequence ID" value="MFI9100049.1"/>
    <property type="molecule type" value="Genomic_DNA"/>
</dbReference>
<evidence type="ECO:0000256" key="1">
    <source>
        <dbReference type="SAM" id="MobiDB-lite"/>
    </source>
</evidence>